<dbReference type="InterPro" id="IPR042118">
    <property type="entry name" value="QueA_dom1"/>
</dbReference>
<sequence>MMQVSDFDFDLPDELIARYPQPERTSSRLLQLDGNSGDIAHKTFKDVLDLVNLGDLMIFNNTRVIPARMFGRKASGGKLEVLVERMLDEKSILAHVRASKSPKPGTELLLGENDEYSAEMVARHDALFEIRFNSDKTVLEILDEVGHMPLPPYIDRPDEDADKERYQTVYNAKPGAVAAPTAGLHFDDALLAALKEKGVNFAFVTLHVGAGTFQPVRVDNIDDHHMHSEYVEVPEEVVTAINETKANGGRVVAVGTTSVRSLESAAQDAVKNGTELKPFFGDTEIFIFPGYQFQLVDVLITNFHLPESTLIMLVSAFAGYEHTMNAYKDAVANQFRFFSYGDSMFVTRKTL</sequence>
<protein>
    <recommendedName>
        <fullName evidence="11 13">S-adenosylmethionine:tRNA ribosyltransferase-isomerase</fullName>
        <ecNumber evidence="10 13">2.4.99.17</ecNumber>
    </recommendedName>
    <alternativeName>
        <fullName evidence="12 13">Queuosine biosynthesis protein QueA</fullName>
    </alternativeName>
</protein>
<name>A0AAD1FLV5_PHODP</name>
<dbReference type="PANTHER" id="PTHR30307">
    <property type="entry name" value="S-ADENOSYLMETHIONINE:TRNA RIBOSYLTRANSFERASE-ISOMERASE"/>
    <property type="match status" value="1"/>
</dbReference>
<evidence type="ECO:0000313" key="14">
    <source>
        <dbReference type="EMBL" id="BAX52114.1"/>
    </source>
</evidence>
<evidence type="ECO:0000256" key="12">
    <source>
        <dbReference type="ARBA" id="ARBA00076160"/>
    </source>
</evidence>
<evidence type="ECO:0000256" key="5">
    <source>
        <dbReference type="ARBA" id="ARBA00022679"/>
    </source>
</evidence>
<evidence type="ECO:0000256" key="2">
    <source>
        <dbReference type="ARBA" id="ARBA00004691"/>
    </source>
</evidence>
<dbReference type="FunFam" id="2.40.10.240:FF:000001">
    <property type="entry name" value="S-adenosylmethionine:tRNA ribosyltransferase-isomerase"/>
    <property type="match status" value="1"/>
</dbReference>
<evidence type="ECO:0000256" key="10">
    <source>
        <dbReference type="ARBA" id="ARBA00066503"/>
    </source>
</evidence>
<dbReference type="GO" id="GO:0051075">
    <property type="term" value="F:S-adenosylmethionine:tRNA ribosyltransferase-isomerase activity"/>
    <property type="evidence" value="ECO:0007669"/>
    <property type="project" value="UniProtKB-EC"/>
</dbReference>
<proteinExistence type="inferred from homology"/>
<dbReference type="Pfam" id="PF02547">
    <property type="entry name" value="Queuosine_synth"/>
    <property type="match status" value="1"/>
</dbReference>
<evidence type="ECO:0000256" key="11">
    <source>
        <dbReference type="ARBA" id="ARBA00069325"/>
    </source>
</evidence>
<evidence type="ECO:0000256" key="6">
    <source>
        <dbReference type="ARBA" id="ARBA00022691"/>
    </source>
</evidence>
<reference evidence="15" key="1">
    <citation type="submission" date="2017-05" db="EMBL/GenBank/DDBJ databases">
        <title>Whole genome sequence of fish pathogenic bacteria, Photobacterium damselae subsp. piscicida, strain 91-197, isolated from hybrid striped bass (Morone sp.) in USA.</title>
        <authorList>
            <person name="Teru Y."/>
            <person name="Hikima J."/>
            <person name="Kono T."/>
            <person name="Sakai M."/>
            <person name="Takano T."/>
            <person name="Hawke J.P."/>
            <person name="Takeyama H."/>
            <person name="Aoki T."/>
        </authorList>
    </citation>
    <scope>NUCLEOTIDE SEQUENCE [LARGE SCALE GENOMIC DNA]</scope>
    <source>
        <strain evidence="15">91-197</strain>
    </source>
</reference>
<dbReference type="InterPro" id="IPR003699">
    <property type="entry name" value="QueA"/>
</dbReference>
<evidence type="ECO:0000256" key="13">
    <source>
        <dbReference type="HAMAP-Rule" id="MF_00113"/>
    </source>
</evidence>
<evidence type="ECO:0000256" key="7">
    <source>
        <dbReference type="ARBA" id="ARBA00022785"/>
    </source>
</evidence>
<accession>A0AAD1FLV5</accession>
<dbReference type="NCBIfam" id="NF001140">
    <property type="entry name" value="PRK00147.1"/>
    <property type="match status" value="1"/>
</dbReference>
<dbReference type="SUPFAM" id="SSF111337">
    <property type="entry name" value="QueA-like"/>
    <property type="match status" value="1"/>
</dbReference>
<dbReference type="NCBIfam" id="TIGR00113">
    <property type="entry name" value="queA"/>
    <property type="match status" value="1"/>
</dbReference>
<dbReference type="EC" id="2.4.99.17" evidence="10 13"/>
<evidence type="ECO:0000256" key="3">
    <source>
        <dbReference type="ARBA" id="ARBA00011245"/>
    </source>
</evidence>
<keyword evidence="4 13" id="KW-0963">Cytoplasm</keyword>
<evidence type="ECO:0000256" key="4">
    <source>
        <dbReference type="ARBA" id="ARBA00022490"/>
    </source>
</evidence>
<keyword evidence="5 13" id="KW-0808">Transferase</keyword>
<comment type="subunit">
    <text evidence="3 13">Monomer.</text>
</comment>
<evidence type="ECO:0000256" key="1">
    <source>
        <dbReference type="ARBA" id="ARBA00004496"/>
    </source>
</evidence>
<dbReference type="AlphaFoldDB" id="A0AAD1FLV5"/>
<keyword evidence="6 13" id="KW-0949">S-adenosyl-L-methionine</keyword>
<dbReference type="FunFam" id="3.40.1780.10:FF:000001">
    <property type="entry name" value="S-adenosylmethionine:tRNA ribosyltransferase-isomerase"/>
    <property type="match status" value="1"/>
</dbReference>
<dbReference type="PANTHER" id="PTHR30307:SF0">
    <property type="entry name" value="S-ADENOSYLMETHIONINE:TRNA RIBOSYLTRANSFERASE-ISOMERASE"/>
    <property type="match status" value="1"/>
</dbReference>
<comment type="function">
    <text evidence="13">Transfers and isomerizes the ribose moiety from AdoMet to the 7-aminomethyl group of 7-deazaguanine (preQ1-tRNA) to give epoxyqueuosine (oQ-tRNA).</text>
</comment>
<dbReference type="GO" id="GO:0008616">
    <property type="term" value="P:tRNA queuosine(34) biosynthetic process"/>
    <property type="evidence" value="ECO:0007669"/>
    <property type="project" value="UniProtKB-UniRule"/>
</dbReference>
<evidence type="ECO:0000313" key="15">
    <source>
        <dbReference type="Proteomes" id="UP000218676"/>
    </source>
</evidence>
<dbReference type="InterPro" id="IPR042119">
    <property type="entry name" value="QueA_dom2"/>
</dbReference>
<dbReference type="Gene3D" id="2.40.10.240">
    <property type="entry name" value="QueA-like"/>
    <property type="match status" value="1"/>
</dbReference>
<dbReference type="Gene3D" id="3.40.1780.10">
    <property type="entry name" value="QueA-like"/>
    <property type="match status" value="1"/>
</dbReference>
<dbReference type="Proteomes" id="UP000218676">
    <property type="component" value="Chromosome 1"/>
</dbReference>
<dbReference type="GO" id="GO:0005737">
    <property type="term" value="C:cytoplasm"/>
    <property type="evidence" value="ECO:0007669"/>
    <property type="project" value="UniProtKB-SubCell"/>
</dbReference>
<evidence type="ECO:0000256" key="8">
    <source>
        <dbReference type="ARBA" id="ARBA00052751"/>
    </source>
</evidence>
<dbReference type="InterPro" id="IPR036100">
    <property type="entry name" value="QueA_sf"/>
</dbReference>
<comment type="catalytic activity">
    <reaction evidence="8 13">
        <text>7-aminomethyl-7-carbaguanosine(34) in tRNA + S-adenosyl-L-methionine = epoxyqueuosine(34) in tRNA + adenine + L-methionine + 2 H(+)</text>
        <dbReference type="Rhea" id="RHEA:32155"/>
        <dbReference type="Rhea" id="RHEA-COMP:10342"/>
        <dbReference type="Rhea" id="RHEA-COMP:18582"/>
        <dbReference type="ChEBI" id="CHEBI:15378"/>
        <dbReference type="ChEBI" id="CHEBI:16708"/>
        <dbReference type="ChEBI" id="CHEBI:57844"/>
        <dbReference type="ChEBI" id="CHEBI:59789"/>
        <dbReference type="ChEBI" id="CHEBI:82833"/>
        <dbReference type="ChEBI" id="CHEBI:194443"/>
        <dbReference type="EC" id="2.4.99.17"/>
    </reaction>
</comment>
<keyword evidence="7 13" id="KW-0671">Queuosine biosynthesis</keyword>
<organism evidence="14 15">
    <name type="scientific">Photobacterium damsela subsp. piscicida</name>
    <name type="common">Pasteurella piscicida</name>
    <dbReference type="NCBI Taxonomy" id="38294"/>
    <lineage>
        <taxon>Bacteria</taxon>
        <taxon>Pseudomonadati</taxon>
        <taxon>Pseudomonadota</taxon>
        <taxon>Gammaproteobacteria</taxon>
        <taxon>Vibrionales</taxon>
        <taxon>Vibrionaceae</taxon>
        <taxon>Photobacterium</taxon>
    </lineage>
</organism>
<dbReference type="HAMAP" id="MF_00113">
    <property type="entry name" value="QueA"/>
    <property type="match status" value="1"/>
</dbReference>
<gene>
    <name evidence="13" type="primary">queA</name>
    <name evidence="14" type="ORF">PDPUS_1_00740</name>
</gene>
<comment type="similarity">
    <text evidence="9 13">Belongs to the QueA family.</text>
</comment>
<evidence type="ECO:0000256" key="9">
    <source>
        <dbReference type="ARBA" id="ARBA00061210"/>
    </source>
</evidence>
<comment type="pathway">
    <text evidence="2 13">tRNA modification; tRNA-queuosine biosynthesis.</text>
</comment>
<comment type="subcellular location">
    <subcellularLocation>
        <location evidence="1 13">Cytoplasm</location>
    </subcellularLocation>
</comment>
<dbReference type="EMBL" id="AP018045">
    <property type="protein sequence ID" value="BAX52114.1"/>
    <property type="molecule type" value="Genomic_DNA"/>
</dbReference>